<dbReference type="InterPro" id="IPR036322">
    <property type="entry name" value="WD40_repeat_dom_sf"/>
</dbReference>
<keyword evidence="2" id="KW-0132">Cell division</keyword>
<gene>
    <name evidence="8" type="ORF">LAMI_0H15742G</name>
</gene>
<evidence type="ECO:0000256" key="4">
    <source>
        <dbReference type="ARBA" id="ARBA00022786"/>
    </source>
</evidence>
<feature type="domain" description="Anaphase-promoting complex subunit 4-like WD40" evidence="6">
    <location>
        <begin position="20"/>
        <end position="87"/>
    </location>
</feature>
<dbReference type="GO" id="GO:0051301">
    <property type="term" value="P:cell division"/>
    <property type="evidence" value="ECO:0007669"/>
    <property type="project" value="UniProtKB-KW"/>
</dbReference>
<evidence type="ECO:0000256" key="3">
    <source>
        <dbReference type="ARBA" id="ARBA00022776"/>
    </source>
</evidence>
<protein>
    <recommendedName>
        <fullName evidence="1">Anaphase-promoting complex subunit 4</fullName>
    </recommendedName>
</protein>
<dbReference type="AlphaFoldDB" id="A0A1G4KIK9"/>
<evidence type="ECO:0000256" key="5">
    <source>
        <dbReference type="ARBA" id="ARBA00023306"/>
    </source>
</evidence>
<proteinExistence type="predicted"/>
<dbReference type="GO" id="GO:0034399">
    <property type="term" value="C:nuclear periphery"/>
    <property type="evidence" value="ECO:0007669"/>
    <property type="project" value="TreeGrafter"/>
</dbReference>
<dbReference type="EMBL" id="LT598468">
    <property type="protein sequence ID" value="SCV04390.1"/>
    <property type="molecule type" value="Genomic_DNA"/>
</dbReference>
<reference evidence="9" key="1">
    <citation type="submission" date="2016-03" db="EMBL/GenBank/DDBJ databases">
        <authorList>
            <person name="Devillers H."/>
        </authorList>
    </citation>
    <scope>NUCLEOTIDE SEQUENCE [LARGE SCALE GENOMIC DNA]</scope>
</reference>
<evidence type="ECO:0000256" key="1">
    <source>
        <dbReference type="ARBA" id="ARBA00016067"/>
    </source>
</evidence>
<dbReference type="OrthoDB" id="2110451at2759"/>
<feature type="domain" description="Anaphase-promoting complex subunit 4 long" evidence="7">
    <location>
        <begin position="222"/>
        <end position="389"/>
    </location>
</feature>
<evidence type="ECO:0000259" key="6">
    <source>
        <dbReference type="Pfam" id="PF12894"/>
    </source>
</evidence>
<dbReference type="Pfam" id="PF12894">
    <property type="entry name" value="ANAPC4_WD40"/>
    <property type="match status" value="1"/>
</dbReference>
<accession>A0A1G4KIK9</accession>
<dbReference type="InterPro" id="IPR024790">
    <property type="entry name" value="APC4_long_dom"/>
</dbReference>
<name>A0A1G4KIK9_9SACH</name>
<dbReference type="GO" id="GO:0070979">
    <property type="term" value="P:protein K11-linked ubiquitination"/>
    <property type="evidence" value="ECO:0007669"/>
    <property type="project" value="TreeGrafter"/>
</dbReference>
<dbReference type="Proteomes" id="UP000191024">
    <property type="component" value="Chromosome H"/>
</dbReference>
<dbReference type="PANTHER" id="PTHR13260">
    <property type="entry name" value="ANAPHASE PROMOTING COMPLEX SUBUNIT 4 APC4"/>
    <property type="match status" value="1"/>
</dbReference>
<keyword evidence="3" id="KW-0498">Mitosis</keyword>
<dbReference type="GO" id="GO:0005680">
    <property type="term" value="C:anaphase-promoting complex"/>
    <property type="evidence" value="ECO:0007669"/>
    <property type="project" value="InterPro"/>
</dbReference>
<keyword evidence="5" id="KW-0131">Cell cycle</keyword>
<dbReference type="InterPro" id="IPR024977">
    <property type="entry name" value="Apc4-like_WD40_dom"/>
</dbReference>
<organism evidence="8 9">
    <name type="scientific">Lachancea mirantina</name>
    <dbReference type="NCBI Taxonomy" id="1230905"/>
    <lineage>
        <taxon>Eukaryota</taxon>
        <taxon>Fungi</taxon>
        <taxon>Dikarya</taxon>
        <taxon>Ascomycota</taxon>
        <taxon>Saccharomycotina</taxon>
        <taxon>Saccharomycetes</taxon>
        <taxon>Saccharomycetales</taxon>
        <taxon>Saccharomycetaceae</taxon>
        <taxon>Lachancea</taxon>
    </lineage>
</organism>
<keyword evidence="9" id="KW-1185">Reference proteome</keyword>
<dbReference type="STRING" id="1230905.A0A1G4KIK9"/>
<evidence type="ECO:0000313" key="9">
    <source>
        <dbReference type="Proteomes" id="UP000191024"/>
    </source>
</evidence>
<dbReference type="InterPro" id="IPR024789">
    <property type="entry name" value="APC4"/>
</dbReference>
<evidence type="ECO:0000313" key="8">
    <source>
        <dbReference type="EMBL" id="SCV04390.1"/>
    </source>
</evidence>
<evidence type="ECO:0000259" key="7">
    <source>
        <dbReference type="Pfam" id="PF12896"/>
    </source>
</evidence>
<evidence type="ECO:0000256" key="2">
    <source>
        <dbReference type="ARBA" id="ARBA00022618"/>
    </source>
</evidence>
<dbReference type="SUPFAM" id="SSF50978">
    <property type="entry name" value="WD40 repeat-like"/>
    <property type="match status" value="1"/>
</dbReference>
<keyword evidence="4" id="KW-0833">Ubl conjugation pathway</keyword>
<dbReference type="PANTHER" id="PTHR13260:SF0">
    <property type="entry name" value="ANAPHASE-PROMOTING COMPLEX SUBUNIT 4"/>
    <property type="match status" value="1"/>
</dbReference>
<dbReference type="GO" id="GO:0031145">
    <property type="term" value="P:anaphase-promoting complex-dependent catabolic process"/>
    <property type="evidence" value="ECO:0007669"/>
    <property type="project" value="InterPro"/>
</dbReference>
<sequence>MEEWVYKGNRVIVPGSDIIWNPRLALYLTVSRKAISAYRAIDGQQILSFKFKNTEENVIQCEWEPSEGKMFAVFFQNGAVKIYDGSSVGKVQGVLNLNPSDRQCDIKYGMWTPMRWVSFEPELDLLDVDLSELMPRLVKIVTGSKNLEILEYEGASPTWRFQDHRNLSHLFLAHDRKNSRILVSIDALLEIDFEIGVRDVFKVVPVENNSGHLLCVGRDASLQHVHLNFFNCALTRKLIVTSGKLRFLAQYFTENMSLIQSELIDPYATFMRRLVDAYDDKDLVRDLRDVLFTGAVTPALEDWLCHTIGDKNLRRWQQLSERLYSETNKIIVLALIPALEQLTVSAERFHGLVKALRLLKFGLSHAGASGVVSGGSAATLQASEALELIATCRDALTFTFSLVSELNLHANFRVPFAAWFHDTVSIALDEDYTRKAAPVLTPRKILHFLSNSFTSTALFDRCDSQLKSLAQTLDANVQVLYENYTRRWTLAQITVSEPIQLREEAPSMVFDVQMTPMSDLMLLCTNSGHSELNIISHAISRANSTMKLRSSQYVRTIPPLLEGTSGKTESRELFTDAKFSPDEPAVLALHGDSKLTSTTLNYTIDGSVRITSPRKSTLEPAQGISSIRFSQHHLLALVSDRNAELRLFEYHMI</sequence>
<dbReference type="Pfam" id="PF12896">
    <property type="entry name" value="ANAPC4"/>
    <property type="match status" value="1"/>
</dbReference>